<feature type="region of interest" description="Disordered" evidence="1">
    <location>
        <begin position="1"/>
        <end position="30"/>
    </location>
</feature>
<reference evidence="2 3" key="1">
    <citation type="submission" date="2021-06" db="EMBL/GenBank/DDBJ databases">
        <title>Caerostris extrusa draft genome.</title>
        <authorList>
            <person name="Kono N."/>
            <person name="Arakawa K."/>
        </authorList>
    </citation>
    <scope>NUCLEOTIDE SEQUENCE [LARGE SCALE GENOMIC DNA]</scope>
</reference>
<evidence type="ECO:0000313" key="3">
    <source>
        <dbReference type="Proteomes" id="UP001054945"/>
    </source>
</evidence>
<name>A0AAV4Y595_CAEEX</name>
<evidence type="ECO:0000313" key="2">
    <source>
        <dbReference type="EMBL" id="GIZ02213.1"/>
    </source>
</evidence>
<sequence length="54" mass="6100">AKSTSSPKDPAAKVNHIHNPVEPTADSERRQYNQAVQERKDMNKHMNKIPSFGL</sequence>
<protein>
    <submittedName>
        <fullName evidence="2">Uncharacterized protein</fullName>
    </submittedName>
</protein>
<feature type="non-terminal residue" evidence="2">
    <location>
        <position position="1"/>
    </location>
</feature>
<comment type="caution">
    <text evidence="2">The sequence shown here is derived from an EMBL/GenBank/DDBJ whole genome shotgun (WGS) entry which is preliminary data.</text>
</comment>
<accession>A0AAV4Y595</accession>
<gene>
    <name evidence="2" type="ORF">CEXT_67561</name>
</gene>
<dbReference type="AlphaFoldDB" id="A0AAV4Y595"/>
<dbReference type="Proteomes" id="UP001054945">
    <property type="component" value="Unassembled WGS sequence"/>
</dbReference>
<proteinExistence type="predicted"/>
<organism evidence="2 3">
    <name type="scientific">Caerostris extrusa</name>
    <name type="common">Bark spider</name>
    <name type="synonym">Caerostris bankana</name>
    <dbReference type="NCBI Taxonomy" id="172846"/>
    <lineage>
        <taxon>Eukaryota</taxon>
        <taxon>Metazoa</taxon>
        <taxon>Ecdysozoa</taxon>
        <taxon>Arthropoda</taxon>
        <taxon>Chelicerata</taxon>
        <taxon>Arachnida</taxon>
        <taxon>Araneae</taxon>
        <taxon>Araneomorphae</taxon>
        <taxon>Entelegynae</taxon>
        <taxon>Araneoidea</taxon>
        <taxon>Araneidae</taxon>
        <taxon>Caerostris</taxon>
    </lineage>
</organism>
<evidence type="ECO:0000256" key="1">
    <source>
        <dbReference type="SAM" id="MobiDB-lite"/>
    </source>
</evidence>
<keyword evidence="3" id="KW-1185">Reference proteome</keyword>
<dbReference type="EMBL" id="BPLR01001416">
    <property type="protein sequence ID" value="GIZ02213.1"/>
    <property type="molecule type" value="Genomic_DNA"/>
</dbReference>